<dbReference type="PANTHER" id="PTHR37312:SF1">
    <property type="entry name" value="MEMBRANE-BOUND ACYLTRANSFERASE YKRP-RELATED"/>
    <property type="match status" value="1"/>
</dbReference>
<dbReference type="GO" id="GO:0016746">
    <property type="term" value="F:acyltransferase activity"/>
    <property type="evidence" value="ECO:0007669"/>
    <property type="project" value="UniProtKB-KW"/>
</dbReference>
<feature type="transmembrane region" description="Helical" evidence="1">
    <location>
        <begin position="219"/>
        <end position="245"/>
    </location>
</feature>
<dbReference type="RefSeq" id="WP_338668473.1">
    <property type="nucleotide sequence ID" value="NZ_CP146609.1"/>
</dbReference>
<gene>
    <name evidence="3" type="ORF">V8V93_00830</name>
</gene>
<feature type="transmembrane region" description="Helical" evidence="1">
    <location>
        <begin position="99"/>
        <end position="118"/>
    </location>
</feature>
<dbReference type="Pfam" id="PF01757">
    <property type="entry name" value="Acyl_transf_3"/>
    <property type="match status" value="1"/>
</dbReference>
<feature type="transmembrane region" description="Helical" evidence="1">
    <location>
        <begin position="281"/>
        <end position="301"/>
    </location>
</feature>
<feature type="transmembrane region" description="Helical" evidence="1">
    <location>
        <begin position="12"/>
        <end position="28"/>
    </location>
</feature>
<dbReference type="Proteomes" id="UP001385389">
    <property type="component" value="Chromosome"/>
</dbReference>
<protein>
    <submittedName>
        <fullName evidence="3">Acyltransferase family protein</fullName>
    </submittedName>
</protein>
<dbReference type="InterPro" id="IPR002656">
    <property type="entry name" value="Acyl_transf_3_dom"/>
</dbReference>
<keyword evidence="3" id="KW-0012">Acyltransferase</keyword>
<sequence length="317" mass="34485">MTGRDTRIDNAKGLLIILVVMGHLVWPVPSGDRAADALYFYVYSFHMPMFALISGWLSRVETGRAALVRNGRQLLAPYVVFVALHTLILRLMGQEPYPVLQGLYGLWYLLSLFCWRMILPYARRVPFALPASIVLALAAGFVPFIGLDLSLSRTLVLLPFFLAGHRLRERGIPPTAAFGRLTGWALTAAGLFLAAWLSGYNFQPMLYGNGPYAALGPGLVVGLVARAIQLAVAFGLGLGALAMVPPGENPLTRIGRHSLHVYLLHSLLLVPYRLWPAAYGVLGSTAWLLIPVAAALAWVLASPSVVRITRRLVAPLG</sequence>
<feature type="domain" description="Acyltransferase 3" evidence="2">
    <location>
        <begin position="7"/>
        <end position="298"/>
    </location>
</feature>
<keyword evidence="1" id="KW-1133">Transmembrane helix</keyword>
<accession>A0ABZ2J0W6</accession>
<feature type="transmembrane region" description="Helical" evidence="1">
    <location>
        <begin position="74"/>
        <end position="93"/>
    </location>
</feature>
<keyword evidence="1" id="KW-0812">Transmembrane</keyword>
<keyword evidence="4" id="KW-1185">Reference proteome</keyword>
<feature type="transmembrane region" description="Helical" evidence="1">
    <location>
        <begin position="40"/>
        <end position="62"/>
    </location>
</feature>
<dbReference type="InterPro" id="IPR052734">
    <property type="entry name" value="Nod_factor_acetyltransferase"/>
</dbReference>
<proteinExistence type="predicted"/>
<feature type="transmembrane region" description="Helical" evidence="1">
    <location>
        <begin position="125"/>
        <end position="145"/>
    </location>
</feature>
<dbReference type="EMBL" id="CP146609">
    <property type="protein sequence ID" value="WWX22756.1"/>
    <property type="molecule type" value="Genomic_DNA"/>
</dbReference>
<keyword evidence="3" id="KW-0808">Transferase</keyword>
<name>A0ABZ2J0W6_9BACT</name>
<organism evidence="3 4">
    <name type="scientific">Pseudodesulfovibrio methanolicus</name>
    <dbReference type="NCBI Taxonomy" id="3126690"/>
    <lineage>
        <taxon>Bacteria</taxon>
        <taxon>Pseudomonadati</taxon>
        <taxon>Thermodesulfobacteriota</taxon>
        <taxon>Desulfovibrionia</taxon>
        <taxon>Desulfovibrionales</taxon>
        <taxon>Desulfovibrionaceae</taxon>
    </lineage>
</organism>
<evidence type="ECO:0000259" key="2">
    <source>
        <dbReference type="Pfam" id="PF01757"/>
    </source>
</evidence>
<evidence type="ECO:0000256" key="1">
    <source>
        <dbReference type="SAM" id="Phobius"/>
    </source>
</evidence>
<keyword evidence="1" id="KW-0472">Membrane</keyword>
<feature type="transmembrane region" description="Helical" evidence="1">
    <location>
        <begin position="179"/>
        <end position="199"/>
    </location>
</feature>
<evidence type="ECO:0000313" key="4">
    <source>
        <dbReference type="Proteomes" id="UP001385389"/>
    </source>
</evidence>
<reference evidence="3 4" key="1">
    <citation type="submission" date="2024-03" db="EMBL/GenBank/DDBJ databases">
        <title>Phenotype and Genome Characterization of a Sulfate-Reducing Bacterium Pseudodesulfovibrio sp. strain 5S69, isolated from Petroleum Reservoir in Tatarstan (Russia).</title>
        <authorList>
            <person name="Bidzhieva S.K."/>
            <person name="Kadnikov V."/>
            <person name="Tourova T.P."/>
            <person name="Samigullina S.R."/>
            <person name="Sokolova D.S."/>
            <person name="Poltaraus A.B."/>
            <person name="Avtukh A.N."/>
            <person name="Tereshina V.M."/>
            <person name="Mardanov A.V."/>
            <person name="Nazina T.N."/>
        </authorList>
    </citation>
    <scope>NUCLEOTIDE SEQUENCE [LARGE SCALE GENOMIC DNA]</scope>
    <source>
        <strain evidence="3 4">5S69</strain>
    </source>
</reference>
<dbReference type="PANTHER" id="PTHR37312">
    <property type="entry name" value="MEMBRANE-BOUND ACYLTRANSFERASE YKRP-RELATED"/>
    <property type="match status" value="1"/>
</dbReference>
<evidence type="ECO:0000313" key="3">
    <source>
        <dbReference type="EMBL" id="WWX22756.1"/>
    </source>
</evidence>